<accession>H0HWX4</accession>
<comment type="similarity">
    <text evidence="2">Belongs to the transposase mutator family.</text>
</comment>
<dbReference type="InterPro" id="IPR001207">
    <property type="entry name" value="Transposase_mutator"/>
</dbReference>
<evidence type="ECO:0000313" key="8">
    <source>
        <dbReference type="Proteomes" id="UP000003250"/>
    </source>
</evidence>
<evidence type="ECO:0000256" key="5">
    <source>
        <dbReference type="ARBA" id="ARBA00023172"/>
    </source>
</evidence>
<evidence type="ECO:0000256" key="1">
    <source>
        <dbReference type="ARBA" id="ARBA00002190"/>
    </source>
</evidence>
<keyword evidence="4" id="KW-0238">DNA-binding</keyword>
<evidence type="ECO:0000256" key="2">
    <source>
        <dbReference type="ARBA" id="ARBA00010961"/>
    </source>
</evidence>
<evidence type="ECO:0000256" key="6">
    <source>
        <dbReference type="SAM" id="MobiDB-lite"/>
    </source>
</evidence>
<sequence length="71" mass="7994">MEWKSKALRAYQRRTMAADALIASVYLAGTNTRRVRRALAALFGGARACSASPNRSLWRHRQPRRHQDGVG</sequence>
<gene>
    <name evidence="7" type="ORF">MAXJ12_23457</name>
</gene>
<dbReference type="GO" id="GO:0003677">
    <property type="term" value="F:DNA binding"/>
    <property type="evidence" value="ECO:0007669"/>
    <property type="project" value="UniProtKB-KW"/>
</dbReference>
<keyword evidence="8" id="KW-1185">Reference proteome</keyword>
<feature type="region of interest" description="Disordered" evidence="6">
    <location>
        <begin position="52"/>
        <end position="71"/>
    </location>
</feature>
<name>H0HWX4_9HYPH</name>
<proteinExistence type="inferred from homology"/>
<keyword evidence="5" id="KW-0233">DNA recombination</keyword>
<reference evidence="7 8" key="1">
    <citation type="journal article" date="2012" name="J. Bacteriol.">
        <title>Draft Genome Sequence of Mesorhizobium alhagi CCNWXJ12-2T, a Novel Salt-Resistant Species Isolated from the Desert of Northwestern China.</title>
        <authorList>
            <person name="Zhou M."/>
            <person name="Chen W."/>
            <person name="Chen H."/>
            <person name="Wei G."/>
        </authorList>
    </citation>
    <scope>NUCLEOTIDE SEQUENCE [LARGE SCALE GENOMIC DNA]</scope>
    <source>
        <strain evidence="7 8">CCNWXJ12-2</strain>
    </source>
</reference>
<dbReference type="GO" id="GO:0004803">
    <property type="term" value="F:transposase activity"/>
    <property type="evidence" value="ECO:0007669"/>
    <property type="project" value="InterPro"/>
</dbReference>
<keyword evidence="3" id="KW-0815">Transposition</keyword>
<dbReference type="GO" id="GO:0006313">
    <property type="term" value="P:DNA transposition"/>
    <property type="evidence" value="ECO:0007669"/>
    <property type="project" value="InterPro"/>
</dbReference>
<dbReference type="AlphaFoldDB" id="H0HWX4"/>
<dbReference type="Proteomes" id="UP000003250">
    <property type="component" value="Unassembled WGS sequence"/>
</dbReference>
<protein>
    <submittedName>
        <fullName evidence="7">Transposase mutator type</fullName>
    </submittedName>
</protein>
<evidence type="ECO:0000313" key="7">
    <source>
        <dbReference type="EMBL" id="EHK54769.1"/>
    </source>
</evidence>
<dbReference type="EMBL" id="AHAM01000192">
    <property type="protein sequence ID" value="EHK54769.1"/>
    <property type="molecule type" value="Genomic_DNA"/>
</dbReference>
<evidence type="ECO:0000256" key="3">
    <source>
        <dbReference type="ARBA" id="ARBA00022578"/>
    </source>
</evidence>
<evidence type="ECO:0000256" key="4">
    <source>
        <dbReference type="ARBA" id="ARBA00023125"/>
    </source>
</evidence>
<organism evidence="7 8">
    <name type="scientific">Mesorhizobium alhagi CCNWXJ12-2</name>
    <dbReference type="NCBI Taxonomy" id="1107882"/>
    <lineage>
        <taxon>Bacteria</taxon>
        <taxon>Pseudomonadati</taxon>
        <taxon>Pseudomonadota</taxon>
        <taxon>Alphaproteobacteria</taxon>
        <taxon>Hyphomicrobiales</taxon>
        <taxon>Phyllobacteriaceae</taxon>
        <taxon>Allomesorhizobium</taxon>
    </lineage>
</organism>
<dbReference type="Pfam" id="PF00872">
    <property type="entry name" value="Transposase_mut"/>
    <property type="match status" value="1"/>
</dbReference>
<comment type="function">
    <text evidence="1">Required for the transposition of the insertion element.</text>
</comment>